<sequence>MSPQRQILEDISSCRGTCPIQYTWPEGRNVLQVPHLAAVESTHAGRLEGCRNCPARWSCGEVAEGPRASSGLRRPLGGRARDQEQEQDLRCRARPRGCCPAPP</sequence>
<reference evidence="2" key="1">
    <citation type="submission" date="2023-10" db="EMBL/GenBank/DDBJ databases">
        <authorList>
            <person name="Chen Y."/>
            <person name="Shah S."/>
            <person name="Dougan E. K."/>
            <person name="Thang M."/>
            <person name="Chan C."/>
        </authorList>
    </citation>
    <scope>NUCLEOTIDE SEQUENCE [LARGE SCALE GENOMIC DNA]</scope>
</reference>
<feature type="compositionally biased region" description="Basic and acidic residues" evidence="1">
    <location>
        <begin position="79"/>
        <end position="89"/>
    </location>
</feature>
<comment type="caution">
    <text evidence="2">The sequence shown here is derived from an EMBL/GenBank/DDBJ whole genome shotgun (WGS) entry which is preliminary data.</text>
</comment>
<evidence type="ECO:0000313" key="3">
    <source>
        <dbReference type="Proteomes" id="UP001189429"/>
    </source>
</evidence>
<keyword evidence="3" id="KW-1185">Reference proteome</keyword>
<organism evidence="2 3">
    <name type="scientific">Prorocentrum cordatum</name>
    <dbReference type="NCBI Taxonomy" id="2364126"/>
    <lineage>
        <taxon>Eukaryota</taxon>
        <taxon>Sar</taxon>
        <taxon>Alveolata</taxon>
        <taxon>Dinophyceae</taxon>
        <taxon>Prorocentrales</taxon>
        <taxon>Prorocentraceae</taxon>
        <taxon>Prorocentrum</taxon>
    </lineage>
</organism>
<proteinExistence type="predicted"/>
<gene>
    <name evidence="2" type="ORF">PCOR1329_LOCUS57371</name>
</gene>
<accession>A0ABN9VEN8</accession>
<protein>
    <submittedName>
        <fullName evidence="2">Uncharacterized protein</fullName>
    </submittedName>
</protein>
<name>A0ABN9VEN8_9DINO</name>
<dbReference type="EMBL" id="CAUYUJ010017085">
    <property type="protein sequence ID" value="CAK0871588.1"/>
    <property type="molecule type" value="Genomic_DNA"/>
</dbReference>
<evidence type="ECO:0000256" key="1">
    <source>
        <dbReference type="SAM" id="MobiDB-lite"/>
    </source>
</evidence>
<feature type="region of interest" description="Disordered" evidence="1">
    <location>
        <begin position="64"/>
        <end position="89"/>
    </location>
</feature>
<evidence type="ECO:0000313" key="2">
    <source>
        <dbReference type="EMBL" id="CAK0871588.1"/>
    </source>
</evidence>
<dbReference type="Proteomes" id="UP001189429">
    <property type="component" value="Unassembled WGS sequence"/>
</dbReference>